<keyword evidence="1" id="KW-1133">Transmembrane helix</keyword>
<dbReference type="EMBL" id="LAQT01000008">
    <property type="protein sequence ID" value="KPC53068.1"/>
    <property type="molecule type" value="Genomic_DNA"/>
</dbReference>
<feature type="transmembrane region" description="Helical" evidence="1">
    <location>
        <begin position="164"/>
        <end position="185"/>
    </location>
</feature>
<evidence type="ECO:0000313" key="3">
    <source>
        <dbReference type="Proteomes" id="UP000037939"/>
    </source>
</evidence>
<reference evidence="2 3" key="1">
    <citation type="submission" date="2015-07" db="EMBL/GenBank/DDBJ databases">
        <title>Draft genome sequence of the Amantichitinum ursilacus IGB-41, a new chitin-degrading bacterium.</title>
        <authorList>
            <person name="Kirstahler P."/>
            <person name="Guenther M."/>
            <person name="Grumaz C."/>
            <person name="Rupp S."/>
            <person name="Zibek S."/>
            <person name="Sohn K."/>
        </authorList>
    </citation>
    <scope>NUCLEOTIDE SEQUENCE [LARGE SCALE GENOMIC DNA]</scope>
    <source>
        <strain evidence="2 3">IGB-41</strain>
    </source>
</reference>
<dbReference type="RefSeq" id="WP_053937902.1">
    <property type="nucleotide sequence ID" value="NZ_LAQT01000008.1"/>
</dbReference>
<evidence type="ECO:0008006" key="4">
    <source>
        <dbReference type="Google" id="ProtNLM"/>
    </source>
</evidence>
<accession>A0A0N0XKA0</accession>
<dbReference type="STRING" id="857265.WG78_11275"/>
<protein>
    <recommendedName>
        <fullName evidence="4">DUF4129 domain-containing protein</fullName>
    </recommendedName>
</protein>
<name>A0A0N0XKA0_9NEIS</name>
<proteinExistence type="predicted"/>
<evidence type="ECO:0000313" key="2">
    <source>
        <dbReference type="EMBL" id="KPC53068.1"/>
    </source>
</evidence>
<keyword evidence="1" id="KW-0812">Transmembrane</keyword>
<dbReference type="AlphaFoldDB" id="A0A0N0XKA0"/>
<organism evidence="2 3">
    <name type="scientific">Amantichitinum ursilacus</name>
    <dbReference type="NCBI Taxonomy" id="857265"/>
    <lineage>
        <taxon>Bacteria</taxon>
        <taxon>Pseudomonadati</taxon>
        <taxon>Pseudomonadota</taxon>
        <taxon>Betaproteobacteria</taxon>
        <taxon>Neisseriales</taxon>
        <taxon>Chitinibacteraceae</taxon>
        <taxon>Amantichitinum</taxon>
    </lineage>
</organism>
<evidence type="ECO:0000256" key="1">
    <source>
        <dbReference type="SAM" id="Phobius"/>
    </source>
</evidence>
<keyword evidence="3" id="KW-1185">Reference proteome</keyword>
<dbReference type="OrthoDB" id="183980at2"/>
<keyword evidence="1" id="KW-0472">Membrane</keyword>
<gene>
    <name evidence="2" type="ORF">WG78_11275</name>
</gene>
<dbReference type="Proteomes" id="UP000037939">
    <property type="component" value="Unassembled WGS sequence"/>
</dbReference>
<comment type="caution">
    <text evidence="2">The sequence shown here is derived from an EMBL/GenBank/DDBJ whole genome shotgun (WGS) entry which is preliminary data.</text>
</comment>
<feature type="transmembrane region" description="Helical" evidence="1">
    <location>
        <begin position="35"/>
        <end position="66"/>
    </location>
</feature>
<dbReference type="PATRIC" id="fig|857265.3.peg.2316"/>
<sequence>MQIERLNLDLRPRSHWQAIDLGVTLLRAHARTVYAAWWCIWLPLAVILGCMPGLAADGWAFTALWLCKPLLERLPIYILSRAVFGDTPTLRQTLRAWPGQLRHGLISSLTIRRFYPGRVFLLPVWQLEGVRGRAMRQRYKDLSGQGAGSTAGWFGTLCAQFESILMFGLVMTVAAMWPAPIGGWLDLVRSGDGPRTWAQIAAYVAYVVAAGLIGPIYVASCFSLYLNRRSTLEGWDLELGLRQLQERLQDESAQRSQAARTVAARRTMGTPLLLAAALLLGSSMLPRPGMAAPAAVPASAAAGFDEDYRLTSARPPAANPEQARLRARVDATLDGPDFHRWKHETHWQWKDGPEEVTPPTAPPLRLNDRLVSLIKWLMVAVCVGALAYALLRLSGNLPDWRPHPRAKVRIAPPSHVAGMAIAPESFPADLPAEVRRLWHSGQQRAALALLYRGALAGLVQRYELALQDSDTEADCLTLAQTSLPLDARHSFARITAAWQAGAWGDRWPAAVDDLCTDWQRHFAAEARHAR</sequence>
<feature type="transmembrane region" description="Helical" evidence="1">
    <location>
        <begin position="200"/>
        <end position="226"/>
    </location>
</feature>